<comment type="subcellular location">
    <subcellularLocation>
        <location evidence="1">Periplasm</location>
    </subcellularLocation>
</comment>
<name>A0A450UBQ2_9GAMM</name>
<protein>
    <submittedName>
        <fullName evidence="6">Spermidine/putrescine-binding protein</fullName>
    </submittedName>
</protein>
<keyword evidence="5" id="KW-0812">Transmembrane</keyword>
<sequence>MKKSDTRKTIEVKAEITRRKFLGITAVGMLSACDGPWFHSGKNKMKLRWLGWEHYNVHEITKEFEDEYGVELSAGFFDGNSEAYSKLQGGGVNNFDLVMADGFWPRLYNKKGLTQELDEKYLVNMEHVYPDFMPNSFTLLNNQSNGARIATPNCWGGYGLTSNINKIDEEDANSLSSLFNDKYRGRIATSARYEENIALAGILVCHELGTKDTKRPDGGSFNPYMLHDNELELVKEKLIKQKELLLLRWRDEDTLERVLRNKSVWISPEWSGIYRRIEFDRLDKKERKEFVHSLKPREGGLGWVDSWAITTGVIDTEKLELAHKWIDFRLKRENMKLIAEQVGWAPTVDVRKIVDQKYIDTLFLNSTSDIHDLYQFDAPSSPEKWERIWSEVAAS</sequence>
<organism evidence="6">
    <name type="scientific">Candidatus Kentrum sp. LFY</name>
    <dbReference type="NCBI Taxonomy" id="2126342"/>
    <lineage>
        <taxon>Bacteria</taxon>
        <taxon>Pseudomonadati</taxon>
        <taxon>Pseudomonadota</taxon>
        <taxon>Gammaproteobacteria</taxon>
        <taxon>Candidatus Kentrum</taxon>
    </lineage>
</organism>
<dbReference type="Pfam" id="PF13343">
    <property type="entry name" value="SBP_bac_6"/>
    <property type="match status" value="1"/>
</dbReference>
<dbReference type="GO" id="GO:0019808">
    <property type="term" value="F:polyamine binding"/>
    <property type="evidence" value="ECO:0007669"/>
    <property type="project" value="InterPro"/>
</dbReference>
<keyword evidence="3" id="KW-0732">Signal</keyword>
<reference evidence="6" key="1">
    <citation type="submission" date="2019-02" db="EMBL/GenBank/DDBJ databases">
        <authorList>
            <person name="Gruber-Vodicka R. H."/>
            <person name="Seah K. B. B."/>
        </authorList>
    </citation>
    <scope>NUCLEOTIDE SEQUENCE</scope>
    <source>
        <strain evidence="6">BECK_M7</strain>
    </source>
</reference>
<keyword evidence="4" id="KW-0574">Periplasm</keyword>
<dbReference type="GO" id="GO:0042597">
    <property type="term" value="C:periplasmic space"/>
    <property type="evidence" value="ECO:0007669"/>
    <property type="project" value="UniProtKB-SubCell"/>
</dbReference>
<evidence type="ECO:0000313" key="6">
    <source>
        <dbReference type="EMBL" id="VFJ89547.1"/>
    </source>
</evidence>
<evidence type="ECO:0000256" key="3">
    <source>
        <dbReference type="ARBA" id="ARBA00022729"/>
    </source>
</evidence>
<dbReference type="PANTHER" id="PTHR30222">
    <property type="entry name" value="SPERMIDINE/PUTRESCINE-BINDING PERIPLASMIC PROTEIN"/>
    <property type="match status" value="1"/>
</dbReference>
<evidence type="ECO:0000256" key="4">
    <source>
        <dbReference type="ARBA" id="ARBA00022764"/>
    </source>
</evidence>
<dbReference type="EMBL" id="CAADFF010000016">
    <property type="protein sequence ID" value="VFJ89547.1"/>
    <property type="molecule type" value="Genomic_DNA"/>
</dbReference>
<gene>
    <name evidence="6" type="ORF">BECKLFY1418B_GA0070995_10169</name>
</gene>
<dbReference type="PANTHER" id="PTHR30222:SF17">
    <property type="entry name" value="SPERMIDINE_PUTRESCINE-BINDING PERIPLASMIC PROTEIN"/>
    <property type="match status" value="1"/>
</dbReference>
<dbReference type="GO" id="GO:0015846">
    <property type="term" value="P:polyamine transport"/>
    <property type="evidence" value="ECO:0007669"/>
    <property type="project" value="InterPro"/>
</dbReference>
<dbReference type="PROSITE" id="PS51257">
    <property type="entry name" value="PROKAR_LIPOPROTEIN"/>
    <property type="match status" value="1"/>
</dbReference>
<dbReference type="PRINTS" id="PR00909">
    <property type="entry name" value="SPERMDNBNDNG"/>
</dbReference>
<keyword evidence="5" id="KW-1133">Transmembrane helix</keyword>
<keyword evidence="5" id="KW-0472">Membrane</keyword>
<dbReference type="SUPFAM" id="SSF53850">
    <property type="entry name" value="Periplasmic binding protein-like II"/>
    <property type="match status" value="1"/>
</dbReference>
<dbReference type="AlphaFoldDB" id="A0A450UBQ2"/>
<keyword evidence="2" id="KW-0813">Transport</keyword>
<evidence type="ECO:0000256" key="2">
    <source>
        <dbReference type="ARBA" id="ARBA00022448"/>
    </source>
</evidence>
<dbReference type="InterPro" id="IPR001188">
    <property type="entry name" value="Sperm_putr-bd"/>
</dbReference>
<evidence type="ECO:0000256" key="5">
    <source>
        <dbReference type="SAM" id="Phobius"/>
    </source>
</evidence>
<evidence type="ECO:0000256" key="1">
    <source>
        <dbReference type="ARBA" id="ARBA00004418"/>
    </source>
</evidence>
<proteinExistence type="predicted"/>
<accession>A0A450UBQ2</accession>
<dbReference type="Gene3D" id="3.40.190.10">
    <property type="entry name" value="Periplasmic binding protein-like II"/>
    <property type="match status" value="2"/>
</dbReference>
<feature type="transmembrane region" description="Helical" evidence="5">
    <location>
        <begin position="21"/>
        <end position="38"/>
    </location>
</feature>